<dbReference type="Proteomes" id="UP001150259">
    <property type="component" value="Unassembled WGS sequence"/>
</dbReference>
<keyword evidence="5" id="KW-1185">Reference proteome</keyword>
<dbReference type="NCBIfam" id="TIGR03557">
    <property type="entry name" value="F420_G6P_family"/>
    <property type="match status" value="1"/>
</dbReference>
<dbReference type="InterPro" id="IPR019945">
    <property type="entry name" value="F420_G6P_DH-rel"/>
</dbReference>
<dbReference type="NCBIfam" id="TIGR03885">
    <property type="entry name" value="flavin_revert"/>
    <property type="match status" value="1"/>
</dbReference>
<proteinExistence type="predicted"/>
<keyword evidence="1 4" id="KW-0560">Oxidoreductase</keyword>
<dbReference type="InterPro" id="IPR036661">
    <property type="entry name" value="Luciferase-like_sf"/>
</dbReference>
<protein>
    <submittedName>
        <fullName evidence="4">TIGR03885 family FMN-dependent LLM class oxidoreductase</fullName>
        <ecNumber evidence="4">1.-.-.-</ecNumber>
    </submittedName>
</protein>
<dbReference type="EC" id="1.-.-.-" evidence="4"/>
<dbReference type="SUPFAM" id="SSF51679">
    <property type="entry name" value="Bacterial luciferase-like"/>
    <property type="match status" value="1"/>
</dbReference>
<evidence type="ECO:0000259" key="3">
    <source>
        <dbReference type="Pfam" id="PF00296"/>
    </source>
</evidence>
<dbReference type="GO" id="GO:0016491">
    <property type="term" value="F:oxidoreductase activity"/>
    <property type="evidence" value="ECO:0007669"/>
    <property type="project" value="UniProtKB-KW"/>
</dbReference>
<dbReference type="Gene3D" id="3.20.20.30">
    <property type="entry name" value="Luciferase-like domain"/>
    <property type="match status" value="1"/>
</dbReference>
<dbReference type="InterPro" id="IPR023907">
    <property type="entry name" value="Non-F420_Flavin_OxRdtase"/>
</dbReference>
<dbReference type="CDD" id="cd01097">
    <property type="entry name" value="Tetrahydromethanopterin_reductase"/>
    <property type="match status" value="1"/>
</dbReference>
<dbReference type="PANTHER" id="PTHR43244">
    <property type="match status" value="1"/>
</dbReference>
<dbReference type="RefSeq" id="WP_272461600.1">
    <property type="nucleotide sequence ID" value="NZ_JAPFQL010000023.1"/>
</dbReference>
<feature type="domain" description="Luciferase-like" evidence="3">
    <location>
        <begin position="10"/>
        <end position="290"/>
    </location>
</feature>
<dbReference type="Pfam" id="PF00296">
    <property type="entry name" value="Bac_luciferase"/>
    <property type="match status" value="1"/>
</dbReference>
<dbReference type="PANTHER" id="PTHR43244:SF1">
    <property type="entry name" value="5,10-METHYLENETETRAHYDROMETHANOPTERIN REDUCTASE"/>
    <property type="match status" value="1"/>
</dbReference>
<feature type="region of interest" description="Disordered" evidence="2">
    <location>
        <begin position="325"/>
        <end position="344"/>
    </location>
</feature>
<dbReference type="EMBL" id="JAPFQL010000023">
    <property type="protein sequence ID" value="MDC5697026.1"/>
    <property type="molecule type" value="Genomic_DNA"/>
</dbReference>
<sequence>MPTIGFHCSHEQIPPSQLLEDVKHAEAAGFQAAMCSDHLEPWSTDQGQSGYAWSWLGAALNATKLPFGIVTAPGQRYHPAITAQAIGTLAEMFPGRFWAALGSGEAVNEHVTGDGWPRKELRDQRLVECADVIRRLLEGERVSHDGLITVDRAKVWSRPAARPDLVAAAVSTPTASSAATWADGVITVNQQEGGDRKAVEAYREAGGRGQARLQLHVSWARTEDEALDIAMRQWRSNVFGSPVAWDTDSVEAFDELGRHVTEEDVRRAVHVSADLESHAARIRQAFDDGFDAVMVHFVGTDQAPFIDAFGAEVLPQFSTEVLAQSSTEALPQSSTADLSGRSSS</sequence>
<evidence type="ECO:0000313" key="5">
    <source>
        <dbReference type="Proteomes" id="UP001150259"/>
    </source>
</evidence>
<organism evidence="4 5">
    <name type="scientific">Intrasporangium calvum</name>
    <dbReference type="NCBI Taxonomy" id="53358"/>
    <lineage>
        <taxon>Bacteria</taxon>
        <taxon>Bacillati</taxon>
        <taxon>Actinomycetota</taxon>
        <taxon>Actinomycetes</taxon>
        <taxon>Micrococcales</taxon>
        <taxon>Intrasporangiaceae</taxon>
        <taxon>Intrasporangium</taxon>
    </lineage>
</organism>
<dbReference type="InterPro" id="IPR011251">
    <property type="entry name" value="Luciferase-like_dom"/>
</dbReference>
<accession>A0ABT5GFK8</accession>
<comment type="caution">
    <text evidence="4">The sequence shown here is derived from an EMBL/GenBank/DDBJ whole genome shotgun (WGS) entry which is preliminary data.</text>
</comment>
<evidence type="ECO:0000313" key="4">
    <source>
        <dbReference type="EMBL" id="MDC5697026.1"/>
    </source>
</evidence>
<name>A0ABT5GFK8_9MICO</name>
<evidence type="ECO:0000256" key="2">
    <source>
        <dbReference type="SAM" id="MobiDB-lite"/>
    </source>
</evidence>
<evidence type="ECO:0000256" key="1">
    <source>
        <dbReference type="ARBA" id="ARBA00023002"/>
    </source>
</evidence>
<reference evidence="4 5" key="1">
    <citation type="submission" date="2022-11" db="EMBL/GenBank/DDBJ databases">
        <title>Anaerobic phenanthrene biodegradation by a DNRA strain PheN6.</title>
        <authorList>
            <person name="Zhang Z."/>
        </authorList>
    </citation>
    <scope>NUCLEOTIDE SEQUENCE [LARGE SCALE GENOMIC DNA]</scope>
    <source>
        <strain evidence="4 5">PheN6</strain>
    </source>
</reference>
<dbReference type="InterPro" id="IPR050564">
    <property type="entry name" value="F420-G6PD/mer"/>
</dbReference>
<gene>
    <name evidence="4" type="ORF">OO014_07120</name>
</gene>